<proteinExistence type="predicted"/>
<organism evidence="1 2">
    <name type="scientific">Modicisalibacter xianhensis</name>
    <dbReference type="NCBI Taxonomy" id="442341"/>
    <lineage>
        <taxon>Bacteria</taxon>
        <taxon>Pseudomonadati</taxon>
        <taxon>Pseudomonadota</taxon>
        <taxon>Gammaproteobacteria</taxon>
        <taxon>Oceanospirillales</taxon>
        <taxon>Halomonadaceae</taxon>
        <taxon>Modicisalibacter</taxon>
    </lineage>
</organism>
<accession>A0A1I2ZI56</accession>
<keyword evidence="2" id="KW-1185">Reference proteome</keyword>
<name>A0A1I2ZI56_9GAMM</name>
<evidence type="ECO:0000313" key="2">
    <source>
        <dbReference type="Proteomes" id="UP000199040"/>
    </source>
</evidence>
<dbReference type="STRING" id="442341.SAMN04487959_103140"/>
<dbReference type="Proteomes" id="UP000199040">
    <property type="component" value="Unassembled WGS sequence"/>
</dbReference>
<sequence length="42" mass="4807">MAIIRYMSLNVYPSGYDEFTLVENAKDSDAPPDHCTRMVSLR</sequence>
<gene>
    <name evidence="1" type="ORF">SAMN04487959_103140</name>
</gene>
<reference evidence="1 2" key="1">
    <citation type="submission" date="2016-10" db="EMBL/GenBank/DDBJ databases">
        <authorList>
            <person name="de Groot N.N."/>
        </authorList>
    </citation>
    <scope>NUCLEOTIDE SEQUENCE [LARGE SCALE GENOMIC DNA]</scope>
    <source>
        <strain evidence="1 2">CGMCC 1.6848</strain>
    </source>
</reference>
<dbReference type="AlphaFoldDB" id="A0A1I2ZI56"/>
<protein>
    <submittedName>
        <fullName evidence="1">Uncharacterized protein</fullName>
    </submittedName>
</protein>
<dbReference type="EMBL" id="FOPY01000003">
    <property type="protein sequence ID" value="SFH37503.1"/>
    <property type="molecule type" value="Genomic_DNA"/>
</dbReference>
<evidence type="ECO:0000313" key="1">
    <source>
        <dbReference type="EMBL" id="SFH37503.1"/>
    </source>
</evidence>